<dbReference type="CDD" id="cd03485">
    <property type="entry name" value="MutL_Trans_hPMS_1_like"/>
    <property type="match status" value="1"/>
</dbReference>
<dbReference type="InterPro" id="IPR009071">
    <property type="entry name" value="HMG_box_dom"/>
</dbReference>
<comment type="similarity">
    <text evidence="1">Belongs to the DNA mismatch repair MutL/HexB family.</text>
</comment>
<dbReference type="Pfam" id="PF00505">
    <property type="entry name" value="HMG_box"/>
    <property type="match status" value="1"/>
</dbReference>
<dbReference type="InterPro" id="IPR036910">
    <property type="entry name" value="HMG_box_dom_sf"/>
</dbReference>
<keyword evidence="2" id="KW-0227">DNA damage</keyword>
<feature type="domain" description="HMG box" evidence="5">
    <location>
        <begin position="569"/>
        <end position="637"/>
    </location>
</feature>
<dbReference type="InterPro" id="IPR020568">
    <property type="entry name" value="Ribosomal_Su5_D2-typ_SF"/>
</dbReference>
<dbReference type="SUPFAM" id="SSF55874">
    <property type="entry name" value="ATPase domain of HSP90 chaperone/DNA topoisomerase II/histidine kinase"/>
    <property type="match status" value="1"/>
</dbReference>
<dbReference type="Pfam" id="PF13589">
    <property type="entry name" value="HATPase_c_3"/>
    <property type="match status" value="1"/>
</dbReference>
<dbReference type="GO" id="GO:0032300">
    <property type="term" value="C:mismatch repair complex"/>
    <property type="evidence" value="ECO:0007669"/>
    <property type="project" value="InterPro"/>
</dbReference>
<dbReference type="GO" id="GO:0016887">
    <property type="term" value="F:ATP hydrolysis activity"/>
    <property type="evidence" value="ECO:0007669"/>
    <property type="project" value="InterPro"/>
</dbReference>
<dbReference type="SUPFAM" id="SSF47095">
    <property type="entry name" value="HMG-box"/>
    <property type="match status" value="1"/>
</dbReference>
<dbReference type="PANTHER" id="PTHR10073">
    <property type="entry name" value="DNA MISMATCH REPAIR PROTEIN MLH, PMS, MUTL"/>
    <property type="match status" value="1"/>
</dbReference>
<dbReference type="InterPro" id="IPR036890">
    <property type="entry name" value="HATPase_C_sf"/>
</dbReference>
<dbReference type="Gene3D" id="1.10.30.10">
    <property type="entry name" value="High mobility group box domain"/>
    <property type="match status" value="1"/>
</dbReference>
<feature type="non-terminal residue" evidence="6">
    <location>
        <position position="1"/>
    </location>
</feature>
<accession>Q5FVX9</accession>
<reference evidence="6" key="1">
    <citation type="submission" date="2005-02" db="EMBL/GenBank/DDBJ databases">
        <authorList>
            <consortium name="NIH - Xenopus Gene Collection (XGC) project"/>
        </authorList>
    </citation>
    <scope>NUCLEOTIDE SEQUENCE [LARGE SCALE MRNA]</scope>
    <source>
        <tissue evidence="6">Whole body</tissue>
    </source>
</reference>
<dbReference type="EMBL" id="BC089718">
    <property type="protein sequence ID" value="AAH89718.1"/>
    <property type="molecule type" value="mRNA"/>
</dbReference>
<dbReference type="GO" id="GO:0005524">
    <property type="term" value="F:ATP binding"/>
    <property type="evidence" value="ECO:0007669"/>
    <property type="project" value="InterPro"/>
</dbReference>
<feature type="DNA-binding region" description="HMG box" evidence="3">
    <location>
        <begin position="569"/>
        <end position="637"/>
    </location>
</feature>
<dbReference type="DNASU" id="548373"/>
<evidence type="ECO:0000256" key="1">
    <source>
        <dbReference type="ARBA" id="ARBA00006082"/>
    </source>
</evidence>
<dbReference type="SUPFAM" id="SSF54211">
    <property type="entry name" value="Ribosomal protein S5 domain 2-like"/>
    <property type="match status" value="1"/>
</dbReference>
<dbReference type="NCBIfam" id="TIGR00585">
    <property type="entry name" value="mutl"/>
    <property type="match status" value="1"/>
</dbReference>
<dbReference type="InterPro" id="IPR014721">
    <property type="entry name" value="Ribsml_uS5_D2-typ_fold_subgr"/>
</dbReference>
<evidence type="ECO:0000256" key="4">
    <source>
        <dbReference type="SAM" id="MobiDB-lite"/>
    </source>
</evidence>
<dbReference type="FunFam" id="3.30.565.10:FF:000017">
    <property type="entry name" value="PMS1 homolog 1, mismatch repair system component"/>
    <property type="match status" value="1"/>
</dbReference>
<dbReference type="SMART" id="SM00398">
    <property type="entry name" value="HMG"/>
    <property type="match status" value="1"/>
</dbReference>
<dbReference type="Pfam" id="PF01119">
    <property type="entry name" value="DNA_mis_repair"/>
    <property type="match status" value="1"/>
</dbReference>
<evidence type="ECO:0000256" key="3">
    <source>
        <dbReference type="PROSITE-ProRule" id="PRU00267"/>
    </source>
</evidence>
<organism evidence="6">
    <name type="scientific">Xenopus tropicalis</name>
    <name type="common">Western clawed frog</name>
    <name type="synonym">Silurana tropicalis</name>
    <dbReference type="NCBI Taxonomy" id="8364"/>
    <lineage>
        <taxon>Eukaryota</taxon>
        <taxon>Metazoa</taxon>
        <taxon>Chordata</taxon>
        <taxon>Craniata</taxon>
        <taxon>Vertebrata</taxon>
        <taxon>Euteleostomi</taxon>
        <taxon>Amphibia</taxon>
        <taxon>Batrachia</taxon>
        <taxon>Anura</taxon>
        <taxon>Pipoidea</taxon>
        <taxon>Pipidae</taxon>
        <taxon>Xenopodinae</taxon>
        <taxon>Xenopus</taxon>
        <taxon>Silurana</taxon>
    </lineage>
</organism>
<dbReference type="AlphaFoldDB" id="Q5FVX9"/>
<dbReference type="Gene3D" id="3.30.565.10">
    <property type="entry name" value="Histidine kinase-like ATPase, C-terminal domain"/>
    <property type="match status" value="1"/>
</dbReference>
<dbReference type="InterPro" id="IPR014762">
    <property type="entry name" value="DNA_mismatch_repair_CS"/>
</dbReference>
<evidence type="ECO:0000256" key="2">
    <source>
        <dbReference type="ARBA" id="ARBA00022763"/>
    </source>
</evidence>
<feature type="region of interest" description="Disordered" evidence="4">
    <location>
        <begin position="645"/>
        <end position="664"/>
    </location>
</feature>
<proteinExistence type="evidence at transcript level"/>
<dbReference type="Gene3D" id="3.30.230.10">
    <property type="match status" value="1"/>
</dbReference>
<dbReference type="PROSITE" id="PS00058">
    <property type="entry name" value="DNA_MISMATCH_REPAIR_1"/>
    <property type="match status" value="1"/>
</dbReference>
<dbReference type="InterPro" id="IPR002099">
    <property type="entry name" value="MutL/Mlh/PMS"/>
</dbReference>
<dbReference type="eggNOG" id="KOG1978">
    <property type="taxonomic scope" value="Eukaryota"/>
</dbReference>
<keyword evidence="3" id="KW-0238">DNA-binding</keyword>
<dbReference type="GO" id="GO:0030983">
    <property type="term" value="F:mismatched DNA binding"/>
    <property type="evidence" value="ECO:0007669"/>
    <property type="project" value="InterPro"/>
</dbReference>
<dbReference type="InterPro" id="IPR013507">
    <property type="entry name" value="DNA_mismatch_S5_2-like"/>
</dbReference>
<dbReference type="FunFam" id="1.10.30.10:FF:000026">
    <property type="entry name" value="PMS1 homolog 1, mismatch repair system component"/>
    <property type="match status" value="1"/>
</dbReference>
<protein>
    <submittedName>
        <fullName evidence="6">Pms1-prov protein</fullName>
    </submittedName>
</protein>
<dbReference type="GO" id="GO:0006298">
    <property type="term" value="P:mismatch repair"/>
    <property type="evidence" value="ECO:0007669"/>
    <property type="project" value="InterPro"/>
</dbReference>
<evidence type="ECO:0000259" key="5">
    <source>
        <dbReference type="PROSITE" id="PS50118"/>
    </source>
</evidence>
<dbReference type="GO" id="GO:0005634">
    <property type="term" value="C:nucleus"/>
    <property type="evidence" value="ECO:0007669"/>
    <property type="project" value="UniProtKB-UniRule"/>
</dbReference>
<gene>
    <name evidence="6" type="primary">pms1-prov</name>
</gene>
<dbReference type="GO" id="GO:0140664">
    <property type="term" value="F:ATP-dependent DNA damage sensor activity"/>
    <property type="evidence" value="ECO:0007669"/>
    <property type="project" value="InterPro"/>
</dbReference>
<dbReference type="FunFam" id="3.30.230.10:FF:000030">
    <property type="entry name" value="PMS1 homolog 1, mismatch repair system component"/>
    <property type="match status" value="1"/>
</dbReference>
<evidence type="ECO:0000313" key="6">
    <source>
        <dbReference type="EMBL" id="AAH89718.1"/>
    </source>
</evidence>
<dbReference type="CDD" id="cd16926">
    <property type="entry name" value="HATPase_MutL-MLH-PMS-like"/>
    <property type="match status" value="1"/>
</dbReference>
<dbReference type="PANTHER" id="PTHR10073:SF54">
    <property type="entry name" value="PMS1 PROTEIN HOMOLOG 1"/>
    <property type="match status" value="1"/>
</dbReference>
<dbReference type="OrthoDB" id="10263226at2759"/>
<dbReference type="KEGG" id="xtr:548373"/>
<dbReference type="HOGENOM" id="CLU_015755_0_0_1"/>
<name>Q5FVX9_XENTR</name>
<dbReference type="InterPro" id="IPR038973">
    <property type="entry name" value="MutL/Mlh/Pms-like"/>
</dbReference>
<dbReference type="SMART" id="SM01340">
    <property type="entry name" value="DNA_mis_repair"/>
    <property type="match status" value="1"/>
</dbReference>
<sequence>SLLRRLKMHCLPSATIRLLSSSQVITSVVSVVKELVENALDANATSIEIKLENFGFDKIEVRDNGKGIKSDDTPVMGVKHYTSKINSHDDLETLETYGFRGEALASICSVAEVHIATKTLEDDFSKLYILDSSGHVVSQKPSHLGQGTTVSVHKLFKNLPVRKQYYSTIKKCKEEIRNIQELLMAYGIVTPNLRILFTNNKALVWQKSKTSDHKMAFMSVVGSAIMNCMVPIQYQSEDPKIFINGYLPKPYADNTTTSLSSSEKSFLFINRRPIYHKEILKMVRWYHNQSLNKGTPRCYPVFFMNIELPASCLDVNLTPDKTQIMLQNKEFVLHAVENVLRSVYPDSQILETHKDAMPEDTVTNNTDNSNTHLVGNKITRNDGELFSPCTVTNSIQEEKQSENSLEYQKLERDKIPYSDNGEVAYSVSESTDGFLLNNESSTLQGKASADFGLQFAVRNSNLMDVQSNNTLDSVHQVLEKDTWKTKTLTKVPDIGDDIWSKGSTFKDSLGDNLEPIKILNLSAETPFVKNTGEDSNIHNSKNENTKPLNVISEKSGFVTAYDLISEKAIKKPLSAVGYFIQAERSKLIDDNPVASVEEISSKGKDLWGKLSQDKKSKYEEKAANNLERYNLQIAMATGEHIQKPKDIEKRHKLSSGPSPSRKVKLKTPLCNQQILDKLFLSQEKKKNKPISSVQVAFKLSKLKQQISRLTDQQNSVKEEFCFINKLSFPGAWIVASGSEIALLNPYRAEEALIFKQLLKNHKISAEKLDSPIVITDSLLGGSQYLDALLSMQKDSPKPNGETYFSDPRLTANGFLIKIMPGKSPVENHIAIEGMASGLPFYGVSDLKEILSFILINKSNKLCDCRPIKVWNYLEGEAVRLSRQLPINLSKEDVHDIMHRLNNQCGSETKACLHGHLFFHHLADVPKTD</sequence>
<keyword evidence="3" id="KW-0539">Nucleus</keyword>
<dbReference type="PROSITE" id="PS50118">
    <property type="entry name" value="HMG_BOX_2"/>
    <property type="match status" value="1"/>
</dbReference>